<comment type="caution">
    <text evidence="10">The sequence shown here is derived from an EMBL/GenBank/DDBJ whole genome shotgun (WGS) entry which is preliminary data.</text>
</comment>
<dbReference type="InterPro" id="IPR018511">
    <property type="entry name" value="Hemolysin-typ_Ca-bd_CS"/>
</dbReference>
<dbReference type="Gene3D" id="2.150.10.10">
    <property type="entry name" value="Serralysin-like metalloprotease, C-terminal"/>
    <property type="match status" value="8"/>
</dbReference>
<dbReference type="PRINTS" id="PR01488">
    <property type="entry name" value="RTXTOXINA"/>
</dbReference>
<keyword evidence="11" id="KW-1185">Reference proteome</keyword>
<dbReference type="InterPro" id="IPR011049">
    <property type="entry name" value="Serralysin-like_metalloprot_C"/>
</dbReference>
<evidence type="ECO:0000256" key="9">
    <source>
        <dbReference type="SAM" id="MobiDB-lite"/>
    </source>
</evidence>
<keyword evidence="3" id="KW-0964">Secreted</keyword>
<evidence type="ECO:0000256" key="2">
    <source>
        <dbReference type="ARBA" id="ARBA00004613"/>
    </source>
</evidence>
<evidence type="ECO:0000256" key="4">
    <source>
        <dbReference type="ARBA" id="ARBA00022656"/>
    </source>
</evidence>
<proteinExistence type="predicted"/>
<name>A0ABV9QSP3_9GAMM</name>
<evidence type="ECO:0000256" key="5">
    <source>
        <dbReference type="ARBA" id="ARBA00022737"/>
    </source>
</evidence>
<dbReference type="PANTHER" id="PTHR38340:SF1">
    <property type="entry name" value="S-LAYER PROTEIN"/>
    <property type="match status" value="1"/>
</dbReference>
<protein>
    <submittedName>
        <fullName evidence="10">Calcium-binding protein</fullName>
    </submittedName>
</protein>
<dbReference type="InterPro" id="IPR050557">
    <property type="entry name" value="RTX_toxin/Mannuronan_C5-epim"/>
</dbReference>
<dbReference type="PROSITE" id="PS00330">
    <property type="entry name" value="HEMOLYSIN_CALCIUM"/>
    <property type="match status" value="6"/>
</dbReference>
<feature type="compositionally biased region" description="Acidic residues" evidence="9">
    <location>
        <begin position="929"/>
        <end position="943"/>
    </location>
</feature>
<evidence type="ECO:0000256" key="1">
    <source>
        <dbReference type="ARBA" id="ARBA00004370"/>
    </source>
</evidence>
<accession>A0ABV9QSP3</accession>
<dbReference type="SUPFAM" id="SSF51120">
    <property type="entry name" value="beta-Roll"/>
    <property type="match status" value="5"/>
</dbReference>
<keyword evidence="6" id="KW-0106">Calcium</keyword>
<feature type="region of interest" description="Disordered" evidence="9">
    <location>
        <begin position="1168"/>
        <end position="1236"/>
    </location>
</feature>
<dbReference type="InterPro" id="IPR003995">
    <property type="entry name" value="RTX_toxin_determinant-A"/>
</dbReference>
<dbReference type="Pfam" id="PF00353">
    <property type="entry name" value="HemolysinCabind"/>
    <property type="match status" value="12"/>
</dbReference>
<evidence type="ECO:0000313" key="11">
    <source>
        <dbReference type="Proteomes" id="UP001595886"/>
    </source>
</evidence>
<keyword evidence="8" id="KW-0472">Membrane</keyword>
<dbReference type="RefSeq" id="WP_380019657.1">
    <property type="nucleotide sequence ID" value="NZ_JBHSHD010000005.1"/>
</dbReference>
<dbReference type="InterPro" id="IPR001343">
    <property type="entry name" value="Hemolysn_Ca-bd"/>
</dbReference>
<keyword evidence="4" id="KW-0800">Toxin</keyword>
<evidence type="ECO:0000313" key="10">
    <source>
        <dbReference type="EMBL" id="MFC4819861.1"/>
    </source>
</evidence>
<dbReference type="Proteomes" id="UP001595886">
    <property type="component" value="Unassembled WGS sequence"/>
</dbReference>
<gene>
    <name evidence="10" type="ORF">ACFO6Q_05975</name>
</gene>
<reference evidence="11" key="1">
    <citation type="journal article" date="2019" name="Int. J. Syst. Evol. Microbiol.">
        <title>The Global Catalogue of Microorganisms (GCM) 10K type strain sequencing project: providing services to taxonomists for standard genome sequencing and annotation.</title>
        <authorList>
            <consortium name="The Broad Institute Genomics Platform"/>
            <consortium name="The Broad Institute Genome Sequencing Center for Infectious Disease"/>
            <person name="Wu L."/>
            <person name="Ma J."/>
        </authorList>
    </citation>
    <scope>NUCLEOTIDE SEQUENCE [LARGE SCALE GENOMIC DNA]</scope>
    <source>
        <strain evidence="11">CCUG 30340</strain>
    </source>
</reference>
<comment type="subcellular location">
    <subcellularLocation>
        <location evidence="1">Membrane</location>
    </subcellularLocation>
    <subcellularLocation>
        <location evidence="2">Secreted</location>
    </subcellularLocation>
</comment>
<evidence type="ECO:0000256" key="8">
    <source>
        <dbReference type="ARBA" id="ARBA00023136"/>
    </source>
</evidence>
<evidence type="ECO:0000256" key="3">
    <source>
        <dbReference type="ARBA" id="ARBA00022525"/>
    </source>
</evidence>
<dbReference type="EMBL" id="JBHSHD010000005">
    <property type="protein sequence ID" value="MFC4819861.1"/>
    <property type="molecule type" value="Genomic_DNA"/>
</dbReference>
<keyword evidence="5" id="KW-0677">Repeat</keyword>
<evidence type="ECO:0000256" key="7">
    <source>
        <dbReference type="ARBA" id="ARBA00023026"/>
    </source>
</evidence>
<sequence length="1352" mass="138553">MPYVFTPPEQTQIQTFYNAGPTAPGQAGNFASMYGYIAGRLHAGKLPPDGDPEVLKSRLWFDGATKANGGSGVFSILIREYTQTQGTLHFGSRFSSQVGPLGIQEASNQVARNVYTTLSNNSWQLPTINGIATQDATAIGTVLFAGAPGDTGFTQNAAWSGAALFTMLGSDQTNRWVSTGASSVSADTLDDYRNLLFGRLSYEEALTSALVYAPYEAIQNEEMSGLISDMKTYAETCWMSGAFKRSGCLPTFKAVIKGTVAAPAFETLGMSLSGDRVVALMNSGYQGKAIAPSGYAASGDAFRLFKPIGTQGQSAATSVLSPDALYSQAVGTGSGALEAKQSLQALTPFMIVGGGSAAPGPDLAGKTPEYLADRRDMLTARLAFDGKDLAYGETLSGSAMQRGTTFRDDPASIVLTVDNPLLPLTPRVVAFGGSGPDVLSGGPGDDRLYGQAGNDTLTSGQGHDYMEGGLGSDTYNVVGGGAIIYDADGQGSVKFNQTLLTGGARQGADLWQSADSRFRFVRATHDETIGLLVFDNTTQQSFEIRDFLSGDLGIVLQDESNPDPPTGTTAPADTSVNGVRDYYEGSPLGDLIRAGAQYDYVFSYGGNDVIYGGPGADRFLSGPGADSVYGEEDNDYLQAGPSVSTDPPTLAGDTDVVAGGPGTDLVAGGVGDDVVYAGSPGDELDVGGTNAQGDWLMGGLGNDQVFGSNENDFINGGAGADAVLAGAGDDVVLGDGNFDFFLNGTPISFTSSSPGAAAKHTWNASTQVWNTQTSGTLPPGQAITIVLTPANHFQWTLGRIGDDFTFQPVVARPAGYDVRVASDGSNDVLYGGRGNDWMAGQTGDDYLYGGDGDDTLHGDDAIALPSGSAPGNDYLYGGAGNDRLFGNAGADFLYGEAGDDLLVGDGAGESGADTLYGGPGADTLRGADGDDVLYGEDGDDPELDGGNGNDVVYGGKGNDVLRGDGGTGSGNDVLYGDEGDDTLYGDSGNDILNGGLGHDTLEGGAGDDILDASNGNDILRGGAGNDSYRFVGTDAIFVQGIAETRIEDSAGSNRIVFGPYVFPGTVGLTVSGSDLIVRYGGLFGARVVGGASGSIIPIYEFSDGRTFTHAQMLAGAGLAFASINSTTAVTAISTGNDYIRGTAGVDNIDALAGDDVLFGDAGDDMLSGNDGKDTIDGGPGADLIAGGPGDDRLHGSSGNDVLDGGSGADALYGGDGDDELQGGIGNDRLEGGDGNDGLFGGDGDDVLVGGAGVDHLEGGAGFDEYYMVQGDDVATGTIIVDSGTNVISFEPGIVPRDVRLVFAAGNPDLTITYKGSSVFVPNGATGGVLSHLKFDGVGSMTYAYFFRLQQNW</sequence>
<feature type="region of interest" description="Disordered" evidence="9">
    <location>
        <begin position="913"/>
        <end position="949"/>
    </location>
</feature>
<dbReference type="PANTHER" id="PTHR38340">
    <property type="entry name" value="S-LAYER PROTEIN"/>
    <property type="match status" value="1"/>
</dbReference>
<dbReference type="PRINTS" id="PR00313">
    <property type="entry name" value="CABNDNGRPT"/>
</dbReference>
<keyword evidence="7" id="KW-0843">Virulence</keyword>
<evidence type="ECO:0000256" key="6">
    <source>
        <dbReference type="ARBA" id="ARBA00022837"/>
    </source>
</evidence>
<organism evidence="10 11">
    <name type="scientific">Dokdonella ginsengisoli</name>
    <dbReference type="NCBI Taxonomy" id="363846"/>
    <lineage>
        <taxon>Bacteria</taxon>
        <taxon>Pseudomonadati</taxon>
        <taxon>Pseudomonadota</taxon>
        <taxon>Gammaproteobacteria</taxon>
        <taxon>Lysobacterales</taxon>
        <taxon>Rhodanobacteraceae</taxon>
        <taxon>Dokdonella</taxon>
    </lineage>
</organism>